<proteinExistence type="predicted"/>
<gene>
    <name evidence="1" type="ORF">ACFPO9_26825</name>
</gene>
<accession>A0ABW0S5V2</accession>
<keyword evidence="2" id="KW-1185">Reference proteome</keyword>
<organism evidence="1 2">
    <name type="scientific">Massilia aerilata</name>
    <dbReference type="NCBI Taxonomy" id="453817"/>
    <lineage>
        <taxon>Bacteria</taxon>
        <taxon>Pseudomonadati</taxon>
        <taxon>Pseudomonadota</taxon>
        <taxon>Betaproteobacteria</taxon>
        <taxon>Burkholderiales</taxon>
        <taxon>Oxalobacteraceae</taxon>
        <taxon>Telluria group</taxon>
        <taxon>Massilia</taxon>
    </lineage>
</organism>
<protein>
    <recommendedName>
        <fullName evidence="3">DUF3471 domain-containing protein</fullName>
    </recommendedName>
</protein>
<dbReference type="Proteomes" id="UP001596086">
    <property type="component" value="Unassembled WGS sequence"/>
</dbReference>
<evidence type="ECO:0008006" key="3">
    <source>
        <dbReference type="Google" id="ProtNLM"/>
    </source>
</evidence>
<dbReference type="EMBL" id="JBHSMZ010000026">
    <property type="protein sequence ID" value="MFC5552147.1"/>
    <property type="molecule type" value="Genomic_DNA"/>
</dbReference>
<sequence length="77" mass="8488">MPTLRAPHPAPLIVELSRDGDRYFAQPPNQPKLEVFAMSDTAFFAKQPEVELVFEEGAGGALTLRQNGREIKGPKLP</sequence>
<dbReference type="RefSeq" id="WP_379777333.1">
    <property type="nucleotide sequence ID" value="NZ_JBHSMZ010000026.1"/>
</dbReference>
<name>A0ABW0S5V2_9BURK</name>
<evidence type="ECO:0000313" key="2">
    <source>
        <dbReference type="Proteomes" id="UP001596086"/>
    </source>
</evidence>
<comment type="caution">
    <text evidence="1">The sequence shown here is derived from an EMBL/GenBank/DDBJ whole genome shotgun (WGS) entry which is preliminary data.</text>
</comment>
<evidence type="ECO:0000313" key="1">
    <source>
        <dbReference type="EMBL" id="MFC5552147.1"/>
    </source>
</evidence>
<reference evidence="2" key="1">
    <citation type="journal article" date="2019" name="Int. J. Syst. Evol. Microbiol.">
        <title>The Global Catalogue of Microorganisms (GCM) 10K type strain sequencing project: providing services to taxonomists for standard genome sequencing and annotation.</title>
        <authorList>
            <consortium name="The Broad Institute Genomics Platform"/>
            <consortium name="The Broad Institute Genome Sequencing Center for Infectious Disease"/>
            <person name="Wu L."/>
            <person name="Ma J."/>
        </authorList>
    </citation>
    <scope>NUCLEOTIDE SEQUENCE [LARGE SCALE GENOMIC DNA]</scope>
    <source>
        <strain evidence="2">CGMCC 4.5798</strain>
    </source>
</reference>